<dbReference type="PANTHER" id="PTHR48111">
    <property type="entry name" value="REGULATOR OF RPOS"/>
    <property type="match status" value="1"/>
</dbReference>
<protein>
    <submittedName>
        <fullName evidence="11">DNA-binding response regulator</fullName>
    </submittedName>
</protein>
<gene>
    <name evidence="11" type="ORF">DX130_12345</name>
</gene>
<organism evidence="11 12">
    <name type="scientific">Paenibacillus paeoniae</name>
    <dbReference type="NCBI Taxonomy" id="2292705"/>
    <lineage>
        <taxon>Bacteria</taxon>
        <taxon>Bacillati</taxon>
        <taxon>Bacillota</taxon>
        <taxon>Bacilli</taxon>
        <taxon>Bacillales</taxon>
        <taxon>Paenibacillaceae</taxon>
        <taxon>Paenibacillus</taxon>
    </lineage>
</organism>
<dbReference type="InterPro" id="IPR011006">
    <property type="entry name" value="CheY-like_superfamily"/>
</dbReference>
<dbReference type="OrthoDB" id="9790442at2"/>
<dbReference type="SMART" id="SM00862">
    <property type="entry name" value="Trans_reg_C"/>
    <property type="match status" value="1"/>
</dbReference>
<keyword evidence="3" id="KW-0902">Two-component regulatory system</keyword>
<dbReference type="CDD" id="cd00383">
    <property type="entry name" value="trans_reg_C"/>
    <property type="match status" value="1"/>
</dbReference>
<dbReference type="PANTHER" id="PTHR48111:SF1">
    <property type="entry name" value="TWO-COMPONENT RESPONSE REGULATOR ORR33"/>
    <property type="match status" value="1"/>
</dbReference>
<dbReference type="Gene3D" id="3.40.50.2300">
    <property type="match status" value="1"/>
</dbReference>
<dbReference type="AlphaFoldDB" id="A0A371PNF4"/>
<evidence type="ECO:0000256" key="3">
    <source>
        <dbReference type="ARBA" id="ARBA00023012"/>
    </source>
</evidence>
<dbReference type="EMBL" id="QUBQ01000001">
    <property type="protein sequence ID" value="REK77742.1"/>
    <property type="molecule type" value="Genomic_DNA"/>
</dbReference>
<dbReference type="CDD" id="cd17574">
    <property type="entry name" value="REC_OmpR"/>
    <property type="match status" value="1"/>
</dbReference>
<dbReference type="GO" id="GO:0005829">
    <property type="term" value="C:cytosol"/>
    <property type="evidence" value="ECO:0007669"/>
    <property type="project" value="TreeGrafter"/>
</dbReference>
<dbReference type="Proteomes" id="UP000261905">
    <property type="component" value="Unassembled WGS sequence"/>
</dbReference>
<dbReference type="GO" id="GO:0032993">
    <property type="term" value="C:protein-DNA complex"/>
    <property type="evidence" value="ECO:0007669"/>
    <property type="project" value="TreeGrafter"/>
</dbReference>
<dbReference type="GO" id="GO:0000156">
    <property type="term" value="F:phosphorelay response regulator activity"/>
    <property type="evidence" value="ECO:0007669"/>
    <property type="project" value="TreeGrafter"/>
</dbReference>
<evidence type="ECO:0000313" key="12">
    <source>
        <dbReference type="Proteomes" id="UP000261905"/>
    </source>
</evidence>
<evidence type="ECO:0000256" key="7">
    <source>
        <dbReference type="PROSITE-ProRule" id="PRU00169"/>
    </source>
</evidence>
<dbReference type="GO" id="GO:0000976">
    <property type="term" value="F:transcription cis-regulatory region binding"/>
    <property type="evidence" value="ECO:0007669"/>
    <property type="project" value="TreeGrafter"/>
</dbReference>
<dbReference type="SUPFAM" id="SSF52172">
    <property type="entry name" value="CheY-like"/>
    <property type="match status" value="1"/>
</dbReference>
<keyword evidence="6" id="KW-0804">Transcription</keyword>
<dbReference type="Pfam" id="PF00486">
    <property type="entry name" value="Trans_reg_C"/>
    <property type="match status" value="1"/>
</dbReference>
<keyword evidence="4" id="KW-0805">Transcription regulation</keyword>
<dbReference type="PROSITE" id="PS51755">
    <property type="entry name" value="OMPR_PHOB"/>
    <property type="match status" value="1"/>
</dbReference>
<keyword evidence="2 7" id="KW-0597">Phosphoprotein</keyword>
<dbReference type="GO" id="GO:0006355">
    <property type="term" value="P:regulation of DNA-templated transcription"/>
    <property type="evidence" value="ECO:0007669"/>
    <property type="project" value="InterPro"/>
</dbReference>
<sequence length="266" mass="29884">MQNKCTFKLLLNLVYYDNLVSFARIQAGRKEIQFMTTGHILIVEDEGDIRELLRLCVEGGGYRTSTAGGAKEARALLQVETPDLALLDVNLPDGDGMELCAEIRERSNIPIILVTARKGGEDIVAGLEGGANDYIVKPFDVEVVMARIRAQLRGYAYWKKTYQPYKLNSGDLQIDLQSCSVMVGGKEIVLSAKERQLLLFLAEHPNQVFSASLLYDRIWGLDGTSEENTVSVHIRYLRKKIESNPSSPRYIQTVRGFGYKLCWTDE</sequence>
<evidence type="ECO:0000256" key="5">
    <source>
        <dbReference type="ARBA" id="ARBA00023125"/>
    </source>
</evidence>
<dbReference type="Gene3D" id="6.10.250.690">
    <property type="match status" value="1"/>
</dbReference>
<keyword evidence="12" id="KW-1185">Reference proteome</keyword>
<dbReference type="InterPro" id="IPR001789">
    <property type="entry name" value="Sig_transdc_resp-reg_receiver"/>
</dbReference>
<dbReference type="SMART" id="SM00448">
    <property type="entry name" value="REC"/>
    <property type="match status" value="1"/>
</dbReference>
<evidence type="ECO:0000259" key="10">
    <source>
        <dbReference type="PROSITE" id="PS51755"/>
    </source>
</evidence>
<name>A0A371PNF4_9BACL</name>
<dbReference type="Gene3D" id="1.10.10.10">
    <property type="entry name" value="Winged helix-like DNA-binding domain superfamily/Winged helix DNA-binding domain"/>
    <property type="match status" value="1"/>
</dbReference>
<dbReference type="Pfam" id="PF00072">
    <property type="entry name" value="Response_reg"/>
    <property type="match status" value="1"/>
</dbReference>
<dbReference type="InterPro" id="IPR039420">
    <property type="entry name" value="WalR-like"/>
</dbReference>
<reference evidence="11 12" key="1">
    <citation type="submission" date="2018-08" db="EMBL/GenBank/DDBJ databases">
        <title>Paenibacillus sp. M4BSY-1, whole genome shotgun sequence.</title>
        <authorList>
            <person name="Tuo L."/>
        </authorList>
    </citation>
    <scope>NUCLEOTIDE SEQUENCE [LARGE SCALE GENOMIC DNA]</scope>
    <source>
        <strain evidence="11 12">M4BSY-1</strain>
    </source>
</reference>
<dbReference type="InterPro" id="IPR036388">
    <property type="entry name" value="WH-like_DNA-bd_sf"/>
</dbReference>
<evidence type="ECO:0000256" key="8">
    <source>
        <dbReference type="PROSITE-ProRule" id="PRU01091"/>
    </source>
</evidence>
<accession>A0A371PNF4</accession>
<feature type="domain" description="Response regulatory" evidence="9">
    <location>
        <begin position="39"/>
        <end position="152"/>
    </location>
</feature>
<proteinExistence type="predicted"/>
<feature type="modified residue" description="4-aspartylphosphate" evidence="7">
    <location>
        <position position="88"/>
    </location>
</feature>
<evidence type="ECO:0000259" key="9">
    <source>
        <dbReference type="PROSITE" id="PS50110"/>
    </source>
</evidence>
<dbReference type="InterPro" id="IPR001867">
    <property type="entry name" value="OmpR/PhoB-type_DNA-bd"/>
</dbReference>
<evidence type="ECO:0000256" key="1">
    <source>
        <dbReference type="ARBA" id="ARBA00004496"/>
    </source>
</evidence>
<comment type="subcellular location">
    <subcellularLocation>
        <location evidence="1">Cytoplasm</location>
    </subcellularLocation>
</comment>
<dbReference type="PROSITE" id="PS50110">
    <property type="entry name" value="RESPONSE_REGULATORY"/>
    <property type="match status" value="1"/>
</dbReference>
<evidence type="ECO:0000256" key="2">
    <source>
        <dbReference type="ARBA" id="ARBA00022553"/>
    </source>
</evidence>
<dbReference type="FunFam" id="1.10.10.10:FF:000018">
    <property type="entry name" value="DNA-binding response regulator ResD"/>
    <property type="match status" value="1"/>
</dbReference>
<evidence type="ECO:0000256" key="6">
    <source>
        <dbReference type="ARBA" id="ARBA00023163"/>
    </source>
</evidence>
<comment type="caution">
    <text evidence="11">The sequence shown here is derived from an EMBL/GenBank/DDBJ whole genome shotgun (WGS) entry which is preliminary data.</text>
</comment>
<feature type="domain" description="OmpR/PhoB-type" evidence="10">
    <location>
        <begin position="164"/>
        <end position="263"/>
    </location>
</feature>
<evidence type="ECO:0000256" key="4">
    <source>
        <dbReference type="ARBA" id="ARBA00023015"/>
    </source>
</evidence>
<evidence type="ECO:0000313" key="11">
    <source>
        <dbReference type="EMBL" id="REK77742.1"/>
    </source>
</evidence>
<keyword evidence="5 8" id="KW-0238">DNA-binding</keyword>
<feature type="DNA-binding region" description="OmpR/PhoB-type" evidence="8">
    <location>
        <begin position="164"/>
        <end position="263"/>
    </location>
</feature>